<dbReference type="Proteomes" id="UP001358417">
    <property type="component" value="Unassembled WGS sequence"/>
</dbReference>
<dbReference type="PANTHER" id="PTHR35395:SF1">
    <property type="entry name" value="DUF6536 DOMAIN-CONTAINING PROTEIN"/>
    <property type="match status" value="1"/>
</dbReference>
<feature type="transmembrane region" description="Helical" evidence="1">
    <location>
        <begin position="526"/>
        <end position="549"/>
    </location>
</feature>
<evidence type="ECO:0000259" key="2">
    <source>
        <dbReference type="Pfam" id="PF20163"/>
    </source>
</evidence>
<feature type="transmembrane region" description="Helical" evidence="1">
    <location>
        <begin position="644"/>
        <end position="668"/>
    </location>
</feature>
<keyword evidence="1" id="KW-0472">Membrane</keyword>
<feature type="transmembrane region" description="Helical" evidence="1">
    <location>
        <begin position="424"/>
        <end position="446"/>
    </location>
</feature>
<keyword evidence="4" id="KW-1185">Reference proteome</keyword>
<proteinExistence type="predicted"/>
<dbReference type="InterPro" id="IPR046623">
    <property type="entry name" value="DUF6536"/>
</dbReference>
<dbReference type="EMBL" id="JAVRRD010000001">
    <property type="protein sequence ID" value="KAK5064343.1"/>
    <property type="molecule type" value="Genomic_DNA"/>
</dbReference>
<name>A0AAV9NTJ9_9EURO</name>
<evidence type="ECO:0000313" key="4">
    <source>
        <dbReference type="Proteomes" id="UP001358417"/>
    </source>
</evidence>
<protein>
    <recommendedName>
        <fullName evidence="2">DUF6536 domain-containing protein</fullName>
    </recommendedName>
</protein>
<organism evidence="3 4">
    <name type="scientific">Exophiala bonariae</name>
    <dbReference type="NCBI Taxonomy" id="1690606"/>
    <lineage>
        <taxon>Eukaryota</taxon>
        <taxon>Fungi</taxon>
        <taxon>Dikarya</taxon>
        <taxon>Ascomycota</taxon>
        <taxon>Pezizomycotina</taxon>
        <taxon>Eurotiomycetes</taxon>
        <taxon>Chaetothyriomycetidae</taxon>
        <taxon>Chaetothyriales</taxon>
        <taxon>Herpotrichiellaceae</taxon>
        <taxon>Exophiala</taxon>
    </lineage>
</organism>
<feature type="transmembrane region" description="Helical" evidence="1">
    <location>
        <begin position="108"/>
        <end position="131"/>
    </location>
</feature>
<evidence type="ECO:0000256" key="1">
    <source>
        <dbReference type="SAM" id="Phobius"/>
    </source>
</evidence>
<feature type="domain" description="DUF6536" evidence="2">
    <location>
        <begin position="106"/>
        <end position="262"/>
    </location>
</feature>
<keyword evidence="1" id="KW-0812">Transmembrane</keyword>
<sequence length="795" mass="88101">MSTYNNDASYYHLEAGNRKGASGYALLPLNTGHDDVDKSPANPRATRYTESTYRLWQAAPKDLNQSKTEMINSELLQQDFDSDRKPEMRESEGNVDENVKRKFSGWKVGATAGACTSIAALAVNVAVLVWMSQHPAVSSRGTRQGHVEIYSGSCKKVKEMNLWVHFGINAVSSILLSASNFSMQVLSAPKRHELDRAHTKGKYLDIGVQSLRNLSSISPWRSSLWWVLCLSSIPLHLLYNSAFYSSLSARSYIAFAMTPDWQSFTANQGLPQYNYYEFNDLHAGARYLENLTQHPDALEYLKPADCLNLYAQTIVTGRSNLVLITNDEQEGSRNSSLLDYVFYEFDEAVTRSGSNYHPYEWICGKSPRMSRYLNIPDSGEGCNAKVSKLKNQIEQWTPWDHNIDHCLSERIEHELCRFIGDTKILMVVIVCNAIKILCMLIVAFGLGKRPPLITVGDAISSFLRQPDVTTKGCGLLSRKDVSSLCAEPKKPEAIVSAQRAEIDNGTRASSQILTWSRAASHKRWKVTIGCILLAVLVVLVFFGIGYGVVSGYAGESITSIGFGKTQPAAIVTSWPISNTLFTALVANIPQLIFSFLYVNLNSLVTCMWLASEWNDFSLERKSLRVSLPRAEQRSTYFLQLPYRVGVPLIIVSSLMHWLISESLFLAIVEIVDWEGGLSKIDIISLGFSLQPMLIVMVTAVGLCVGTIALGRTRKLKGEGFMPVASSCSLAIAAACHAPAGDEKAYLTAVMWGAVAAEKHVPENCYSSYPAERNSIGHCSFTSRNVEQIQEGRLYA</sequence>
<accession>A0AAV9NTJ9</accession>
<dbReference type="Pfam" id="PF20163">
    <property type="entry name" value="DUF6536"/>
    <property type="match status" value="1"/>
</dbReference>
<dbReference type="RefSeq" id="XP_064711667.1">
    <property type="nucleotide sequence ID" value="XM_064843807.1"/>
</dbReference>
<feature type="transmembrane region" description="Helical" evidence="1">
    <location>
        <begin position="688"/>
        <end position="709"/>
    </location>
</feature>
<dbReference type="AlphaFoldDB" id="A0AAV9NTJ9"/>
<comment type="caution">
    <text evidence="3">The sequence shown here is derived from an EMBL/GenBank/DDBJ whole genome shotgun (WGS) entry which is preliminary data.</text>
</comment>
<gene>
    <name evidence="3" type="ORF">LTR84_000176</name>
</gene>
<evidence type="ECO:0000313" key="3">
    <source>
        <dbReference type="EMBL" id="KAK5064343.1"/>
    </source>
</evidence>
<reference evidence="3 4" key="1">
    <citation type="submission" date="2023-08" db="EMBL/GenBank/DDBJ databases">
        <title>Black Yeasts Isolated from many extreme environments.</title>
        <authorList>
            <person name="Coleine C."/>
            <person name="Stajich J.E."/>
            <person name="Selbmann L."/>
        </authorList>
    </citation>
    <scope>NUCLEOTIDE SEQUENCE [LARGE SCALE GENOMIC DNA]</scope>
    <source>
        <strain evidence="3 4">CCFEE 5792</strain>
    </source>
</reference>
<dbReference type="GeneID" id="89968398"/>
<keyword evidence="1" id="KW-1133">Transmembrane helix</keyword>
<dbReference type="PANTHER" id="PTHR35395">
    <property type="entry name" value="DUF6536 DOMAIN-CONTAINING PROTEIN"/>
    <property type="match status" value="1"/>
</dbReference>